<proteinExistence type="predicted"/>
<dbReference type="Proteomes" id="UP000039865">
    <property type="component" value="Unassembled WGS sequence"/>
</dbReference>
<evidence type="ECO:0000256" key="1">
    <source>
        <dbReference type="SAM" id="Coils"/>
    </source>
</evidence>
<dbReference type="AlphaFoldDB" id="A0A078ALZ9"/>
<evidence type="ECO:0000313" key="4">
    <source>
        <dbReference type="Proteomes" id="UP000039865"/>
    </source>
</evidence>
<accession>A0A078ALZ9</accession>
<dbReference type="EMBL" id="CCKQ01011814">
    <property type="protein sequence ID" value="CDW83390.1"/>
    <property type="molecule type" value="Genomic_DNA"/>
</dbReference>
<name>A0A078ALZ9_STYLE</name>
<feature type="region of interest" description="Disordered" evidence="2">
    <location>
        <begin position="61"/>
        <end position="81"/>
    </location>
</feature>
<evidence type="ECO:0000256" key="2">
    <source>
        <dbReference type="SAM" id="MobiDB-lite"/>
    </source>
</evidence>
<dbReference type="InParanoid" id="A0A078ALZ9"/>
<keyword evidence="1" id="KW-0175">Coiled coil</keyword>
<feature type="coiled-coil region" evidence="1">
    <location>
        <begin position="391"/>
        <end position="432"/>
    </location>
</feature>
<keyword evidence="4" id="KW-1185">Reference proteome</keyword>
<organism evidence="3 4">
    <name type="scientific">Stylonychia lemnae</name>
    <name type="common">Ciliate</name>
    <dbReference type="NCBI Taxonomy" id="5949"/>
    <lineage>
        <taxon>Eukaryota</taxon>
        <taxon>Sar</taxon>
        <taxon>Alveolata</taxon>
        <taxon>Ciliophora</taxon>
        <taxon>Intramacronucleata</taxon>
        <taxon>Spirotrichea</taxon>
        <taxon>Stichotrichia</taxon>
        <taxon>Sporadotrichida</taxon>
        <taxon>Oxytrichidae</taxon>
        <taxon>Stylonychinae</taxon>
        <taxon>Stylonychia</taxon>
    </lineage>
</organism>
<gene>
    <name evidence="3" type="primary">Contig11167.g11929</name>
    <name evidence="3" type="ORF">STYLEM_12436</name>
</gene>
<reference evidence="3 4" key="1">
    <citation type="submission" date="2014-06" db="EMBL/GenBank/DDBJ databases">
        <authorList>
            <person name="Swart Estienne"/>
        </authorList>
    </citation>
    <scope>NUCLEOTIDE SEQUENCE [LARGE SCALE GENOMIC DNA]</scope>
    <source>
        <strain evidence="3 4">130c</strain>
    </source>
</reference>
<sequence>MFGKISPSISPRDRPVQYFSQRQSPLPMNPAPLIQNRKHKFEQIAPQNMKNQQRHLYFQGISPNIPRNDSSSTKITENSNSRLIDQKRRQAEVGKLKPDIKAFKDKLDDDLQKLQQFIDQAEEAQNLRRMSNSIGRRKSTLSPHSFQQQQHFFTQTSQAELINKNKSNQKINEDRVMQLGARQNMIEKIQHEDQSLKSQQSSYQSVNFTNNKNLNELKSIQLSPNNQQSQNIQTLISSDNDPLRIQMENIQRLSLGGISDKEEEKRILQMLTLHNCKINERYQNNDKPPSVISQDIFLSPSSTNQVSVKRLSNNQNQLKSNNQQKYIIMNPEESSYANNQIPFLQNISRENNRPSLDHKYNTIGGKTDSRYQNNPQAQYWLDNLSPQKDDNDEYFKQLRDLELQLEDINTINQKIIQENKKLQSKNKHISKKLVDVKCRLKQSENTQKSQDQYIASQAQKIQYLEDDRQRIYSNIQVQEEQIKNLKGLLSTSQQQKFKYENIFKKLIDNDQCREIVLSMLKI</sequence>
<evidence type="ECO:0000313" key="3">
    <source>
        <dbReference type="EMBL" id="CDW83390.1"/>
    </source>
</evidence>
<protein>
    <submittedName>
        <fullName evidence="3">Uncharacterized protein</fullName>
    </submittedName>
</protein>